<comment type="caution">
    <text evidence="10">The sequence shown here is derived from an EMBL/GenBank/DDBJ whole genome shotgun (WGS) entry which is preliminary data.</text>
</comment>
<dbReference type="PROSITE" id="PS51754">
    <property type="entry name" value="OVATE"/>
    <property type="match status" value="1"/>
</dbReference>
<gene>
    <name evidence="10" type="ORF">QN277_008298</name>
</gene>
<proteinExistence type="predicted"/>
<evidence type="ECO:0000256" key="3">
    <source>
        <dbReference type="ARBA" id="ARBA00023015"/>
    </source>
</evidence>
<dbReference type="PANTHER" id="PTHR33057">
    <property type="entry name" value="TRANSCRIPTION REPRESSOR OFP7-RELATED"/>
    <property type="match status" value="1"/>
</dbReference>
<dbReference type="AlphaFoldDB" id="A0AAE1ISW2"/>
<dbReference type="Pfam" id="PF04844">
    <property type="entry name" value="Ovate"/>
    <property type="match status" value="1"/>
</dbReference>
<accession>A0AAE1ISW2</accession>
<protein>
    <recommendedName>
        <fullName evidence="6">Transcription repressor</fullName>
    </recommendedName>
    <alternativeName>
        <fullName evidence="6">Ovate family protein</fullName>
    </alternativeName>
</protein>
<evidence type="ECO:0000259" key="9">
    <source>
        <dbReference type="PROSITE" id="PS51754"/>
    </source>
</evidence>
<dbReference type="Proteomes" id="UP001293593">
    <property type="component" value="Unassembled WGS sequence"/>
</dbReference>
<feature type="domain" description="OVATE" evidence="9">
    <location>
        <begin position="99"/>
        <end position="158"/>
    </location>
</feature>
<keyword evidence="4 6" id="KW-0804">Transcription</keyword>
<keyword evidence="5 6" id="KW-0539">Nucleus</keyword>
<evidence type="ECO:0000256" key="4">
    <source>
        <dbReference type="ARBA" id="ARBA00023163"/>
    </source>
</evidence>
<dbReference type="InterPro" id="IPR038933">
    <property type="entry name" value="Ovate"/>
</dbReference>
<comment type="subcellular location">
    <subcellularLocation>
        <location evidence="1 6">Nucleus</location>
    </subcellularLocation>
</comment>
<feature type="signal peptide" evidence="8">
    <location>
        <begin position="1"/>
        <end position="22"/>
    </location>
</feature>
<feature type="chain" id="PRO_5042175921" description="Transcription repressor" evidence="8">
    <location>
        <begin position="23"/>
        <end position="192"/>
    </location>
</feature>
<reference evidence="10" key="1">
    <citation type="submission" date="2023-10" db="EMBL/GenBank/DDBJ databases">
        <title>Chromosome-level genome of the transformable northern wattle, Acacia crassicarpa.</title>
        <authorList>
            <person name="Massaro I."/>
            <person name="Sinha N.R."/>
            <person name="Poethig S."/>
            <person name="Leichty A.R."/>
        </authorList>
    </citation>
    <scope>NUCLEOTIDE SEQUENCE</scope>
    <source>
        <strain evidence="10">Acra3RX</strain>
        <tissue evidence="10">Leaf</tissue>
    </source>
</reference>
<evidence type="ECO:0000256" key="7">
    <source>
        <dbReference type="SAM" id="MobiDB-lite"/>
    </source>
</evidence>
<sequence>MSSHKRTLLRILLTVNGSCCCGRPKPTDVFEPKPKHQMMPNPIGSRTSSTATSDGRNYAHSEEDDNDGVFTPTTVSEAETESQRNLLPKRSPIVDSVAVEKESEDPYKDFRHSMLQMIFEKEMSSESDLKELLEAFLQLNSPRQHDVILKAFSEICGDAFPHDHDKKTTSKNKSKQGMTCYGQVRSQPLARA</sequence>
<dbReference type="GO" id="GO:0045892">
    <property type="term" value="P:negative regulation of DNA-templated transcription"/>
    <property type="evidence" value="ECO:0007669"/>
    <property type="project" value="UniProtKB-UniRule"/>
</dbReference>
<evidence type="ECO:0000313" key="10">
    <source>
        <dbReference type="EMBL" id="KAK4255283.1"/>
    </source>
</evidence>
<evidence type="ECO:0000256" key="8">
    <source>
        <dbReference type="SAM" id="SignalP"/>
    </source>
</evidence>
<feature type="compositionally biased region" description="Polar residues" evidence="7">
    <location>
        <begin position="44"/>
        <end position="55"/>
    </location>
</feature>
<feature type="region of interest" description="Disordered" evidence="7">
    <location>
        <begin position="160"/>
        <end position="192"/>
    </location>
</feature>
<keyword evidence="11" id="KW-1185">Reference proteome</keyword>
<evidence type="ECO:0000256" key="6">
    <source>
        <dbReference type="RuleBase" id="RU367028"/>
    </source>
</evidence>
<organism evidence="10 11">
    <name type="scientific">Acacia crassicarpa</name>
    <name type="common">northern wattle</name>
    <dbReference type="NCBI Taxonomy" id="499986"/>
    <lineage>
        <taxon>Eukaryota</taxon>
        <taxon>Viridiplantae</taxon>
        <taxon>Streptophyta</taxon>
        <taxon>Embryophyta</taxon>
        <taxon>Tracheophyta</taxon>
        <taxon>Spermatophyta</taxon>
        <taxon>Magnoliopsida</taxon>
        <taxon>eudicotyledons</taxon>
        <taxon>Gunneridae</taxon>
        <taxon>Pentapetalae</taxon>
        <taxon>rosids</taxon>
        <taxon>fabids</taxon>
        <taxon>Fabales</taxon>
        <taxon>Fabaceae</taxon>
        <taxon>Caesalpinioideae</taxon>
        <taxon>mimosoid clade</taxon>
        <taxon>Acacieae</taxon>
        <taxon>Acacia</taxon>
    </lineage>
</organism>
<evidence type="ECO:0000256" key="5">
    <source>
        <dbReference type="ARBA" id="ARBA00023242"/>
    </source>
</evidence>
<keyword evidence="3 6" id="KW-0805">Transcription regulation</keyword>
<keyword evidence="2 6" id="KW-0678">Repressor</keyword>
<dbReference type="InterPro" id="IPR006458">
    <property type="entry name" value="Ovate_C"/>
</dbReference>
<evidence type="ECO:0000256" key="1">
    <source>
        <dbReference type="ARBA" id="ARBA00004123"/>
    </source>
</evidence>
<dbReference type="EMBL" id="JAWXYG010000013">
    <property type="protein sequence ID" value="KAK4255283.1"/>
    <property type="molecule type" value="Genomic_DNA"/>
</dbReference>
<evidence type="ECO:0000256" key="2">
    <source>
        <dbReference type="ARBA" id="ARBA00022491"/>
    </source>
</evidence>
<evidence type="ECO:0000313" key="11">
    <source>
        <dbReference type="Proteomes" id="UP001293593"/>
    </source>
</evidence>
<dbReference type="PANTHER" id="PTHR33057:SF70">
    <property type="entry name" value="TRANSCRIPTION REPRESSOR-RELATED"/>
    <property type="match status" value="1"/>
</dbReference>
<dbReference type="NCBIfam" id="TIGR01568">
    <property type="entry name" value="A_thal_3678"/>
    <property type="match status" value="1"/>
</dbReference>
<name>A0AAE1ISW2_9FABA</name>
<keyword evidence="8" id="KW-0732">Signal</keyword>
<comment type="function">
    <text evidence="6">Transcriptional repressor that regulates multiple aspects of plant growth and development.</text>
</comment>
<dbReference type="GO" id="GO:0005634">
    <property type="term" value="C:nucleus"/>
    <property type="evidence" value="ECO:0007669"/>
    <property type="project" value="UniProtKB-SubCell"/>
</dbReference>
<feature type="compositionally biased region" description="Basic and acidic residues" evidence="7">
    <location>
        <begin position="25"/>
        <end position="34"/>
    </location>
</feature>
<feature type="region of interest" description="Disordered" evidence="7">
    <location>
        <begin position="24"/>
        <end position="89"/>
    </location>
</feature>